<accession>A0AAD7TGQ6</accession>
<protein>
    <submittedName>
        <fullName evidence="3">Uncharacterized protein</fullName>
    </submittedName>
</protein>
<feature type="region of interest" description="Disordered" evidence="1">
    <location>
        <begin position="228"/>
        <end position="250"/>
    </location>
</feature>
<keyword evidence="2" id="KW-0812">Transmembrane</keyword>
<feature type="region of interest" description="Disordered" evidence="1">
    <location>
        <begin position="179"/>
        <end position="209"/>
    </location>
</feature>
<organism evidence="3 4">
    <name type="scientific">Trametes cubensis</name>
    <dbReference type="NCBI Taxonomy" id="1111947"/>
    <lineage>
        <taxon>Eukaryota</taxon>
        <taxon>Fungi</taxon>
        <taxon>Dikarya</taxon>
        <taxon>Basidiomycota</taxon>
        <taxon>Agaricomycotina</taxon>
        <taxon>Agaricomycetes</taxon>
        <taxon>Polyporales</taxon>
        <taxon>Polyporaceae</taxon>
        <taxon>Trametes</taxon>
    </lineage>
</organism>
<reference evidence="3" key="1">
    <citation type="submission" date="2022-11" db="EMBL/GenBank/DDBJ databases">
        <title>Genome Sequence of Cubamyces cubensis.</title>
        <authorList>
            <person name="Buettner E."/>
        </authorList>
    </citation>
    <scope>NUCLEOTIDE SEQUENCE</scope>
    <source>
        <strain evidence="3">MPL-01</strain>
    </source>
</reference>
<gene>
    <name evidence="3" type="ORF">ONZ51_g13332</name>
</gene>
<proteinExistence type="predicted"/>
<dbReference type="AlphaFoldDB" id="A0AAD7TGQ6"/>
<evidence type="ECO:0000256" key="2">
    <source>
        <dbReference type="SAM" id="Phobius"/>
    </source>
</evidence>
<feature type="transmembrane region" description="Helical" evidence="2">
    <location>
        <begin position="36"/>
        <end position="60"/>
    </location>
</feature>
<comment type="caution">
    <text evidence="3">The sequence shown here is derived from an EMBL/GenBank/DDBJ whole genome shotgun (WGS) entry which is preliminary data.</text>
</comment>
<name>A0AAD7TGQ6_9APHY</name>
<sequence length="250" mass="27798">MPLQFARDTPSAIATTSSEAQCGFVTSATTLCTTDIIAIVVVAFFVWYIVWGIPMTIRVVQRVKAKISARRQRRRLKTRVYLNGDIEMGMKDQGNEDPIVYADPFLASTKRLRTFLYLTDKVTIPERTYIPKPETMELSWEERERLDSFKFPPDLSFTSSPTLQPSLSSCSVLGLYSPPSGVEDADHDEPNSPAWASFPPPPGLATSEELGPLDLNVFARLDPLPSSPPPAYLHSASRGRRGSVCQPCTW</sequence>
<dbReference type="EMBL" id="JAPEVG010001116">
    <property type="protein sequence ID" value="KAJ8453913.1"/>
    <property type="molecule type" value="Genomic_DNA"/>
</dbReference>
<evidence type="ECO:0000313" key="3">
    <source>
        <dbReference type="EMBL" id="KAJ8453913.1"/>
    </source>
</evidence>
<dbReference type="Proteomes" id="UP001215151">
    <property type="component" value="Unassembled WGS sequence"/>
</dbReference>
<keyword evidence="4" id="KW-1185">Reference proteome</keyword>
<evidence type="ECO:0000313" key="4">
    <source>
        <dbReference type="Proteomes" id="UP001215151"/>
    </source>
</evidence>
<keyword evidence="2" id="KW-0472">Membrane</keyword>
<keyword evidence="2" id="KW-1133">Transmembrane helix</keyword>
<evidence type="ECO:0000256" key="1">
    <source>
        <dbReference type="SAM" id="MobiDB-lite"/>
    </source>
</evidence>